<dbReference type="EMBL" id="AYYC01000522">
    <property type="protein sequence ID" value="ETK05434.1"/>
    <property type="molecule type" value="Genomic_DNA"/>
</dbReference>
<name>W2CDV1_9BACT</name>
<protein>
    <submittedName>
        <fullName evidence="1">Uncharacterized protein</fullName>
    </submittedName>
</protein>
<comment type="caution">
    <text evidence="1">The sequence shown here is derived from an EMBL/GenBank/DDBJ whole genome shotgun (WGS) entry which is preliminary data.</text>
</comment>
<organism evidence="1 2">
    <name type="scientific">Tannerella sp. oral taxon BU063 isolate Cell 5</name>
    <dbReference type="NCBI Taxonomy" id="1410950"/>
    <lineage>
        <taxon>Bacteria</taxon>
        <taxon>Pseudomonadati</taxon>
        <taxon>Bacteroidota</taxon>
        <taxon>Bacteroidia</taxon>
        <taxon>Bacteroidales</taxon>
        <taxon>Tannerellaceae</taxon>
        <taxon>Tannerella</taxon>
    </lineage>
</organism>
<gene>
    <name evidence="1" type="ORF">T229_03495</name>
</gene>
<proteinExistence type="predicted"/>
<evidence type="ECO:0000313" key="1">
    <source>
        <dbReference type="EMBL" id="ETK05434.1"/>
    </source>
</evidence>
<reference evidence="1 2" key="1">
    <citation type="submission" date="2013-11" db="EMBL/GenBank/DDBJ databases">
        <title>Single cell genomics of uncultured Tannerella BU063 (oral taxon 286).</title>
        <authorList>
            <person name="Beall C.J."/>
            <person name="Campbell A.G."/>
            <person name="Griffen A.L."/>
            <person name="Podar M."/>
            <person name="Leys E.J."/>
        </authorList>
    </citation>
    <scope>NUCLEOTIDE SEQUENCE [LARGE SCALE GENOMIC DNA]</scope>
    <source>
        <strain evidence="1">Cell 5</strain>
    </source>
</reference>
<evidence type="ECO:0000313" key="2">
    <source>
        <dbReference type="Proteomes" id="UP000018872"/>
    </source>
</evidence>
<accession>W2CDV1</accession>
<sequence length="41" mass="4176">MGIMLPAVGEGRGASSANLLTVGDGLEGALWQYLSIDKKGV</sequence>
<dbReference type="Proteomes" id="UP000018872">
    <property type="component" value="Unassembled WGS sequence"/>
</dbReference>
<dbReference type="AlphaFoldDB" id="W2CDV1"/>